<sequence length="76" mass="8949">MKVTVELSDTEMTEILELTGERKKGPAIRRLMEEALQQHRRAQIAQRFLSGEWGVELESFESDQERERQRNQEFAA</sequence>
<dbReference type="RefSeq" id="WP_106502235.1">
    <property type="nucleotide sequence ID" value="NZ_PXXO01000004.1"/>
</dbReference>
<keyword evidence="2" id="KW-1185">Reference proteome</keyword>
<comment type="caution">
    <text evidence="1">The sequence shown here is derived from an EMBL/GenBank/DDBJ whole genome shotgun (WGS) entry which is preliminary data.</text>
</comment>
<organism evidence="1 2">
    <name type="scientific">Cyanobium usitatum str. Tous</name>
    <dbReference type="NCBI Taxonomy" id="2116684"/>
    <lineage>
        <taxon>Bacteria</taxon>
        <taxon>Bacillati</taxon>
        <taxon>Cyanobacteriota</taxon>
        <taxon>Cyanophyceae</taxon>
        <taxon>Synechococcales</taxon>
        <taxon>Prochlorococcaceae</taxon>
        <taxon>Cyanobium</taxon>
    </lineage>
</organism>
<dbReference type="AlphaFoldDB" id="A0A2P7MYF8"/>
<evidence type="ECO:0000313" key="1">
    <source>
        <dbReference type="EMBL" id="PSJ06201.1"/>
    </source>
</evidence>
<evidence type="ECO:0000313" key="2">
    <source>
        <dbReference type="Proteomes" id="UP000243002"/>
    </source>
</evidence>
<dbReference type="Proteomes" id="UP000243002">
    <property type="component" value="Unassembled WGS sequence"/>
</dbReference>
<accession>A0A2P7MYF8</accession>
<protein>
    <recommendedName>
        <fullName evidence="3">DUF2191 domain-containing protein</fullName>
    </recommendedName>
</protein>
<dbReference type="EMBL" id="PXXO01000004">
    <property type="protein sequence ID" value="PSJ06201.1"/>
    <property type="molecule type" value="Genomic_DNA"/>
</dbReference>
<evidence type="ECO:0008006" key="3">
    <source>
        <dbReference type="Google" id="ProtNLM"/>
    </source>
</evidence>
<gene>
    <name evidence="1" type="ORF">C7K55_04490</name>
</gene>
<reference evidence="1 2" key="1">
    <citation type="journal article" date="2018" name="Environ. Microbiol.">
        <title>Ecological and genomic features of two widespread freshwater picocyanobacteria.</title>
        <authorList>
            <person name="Cabello-Yeves P.J."/>
            <person name="Picazo A."/>
            <person name="Camacho A."/>
            <person name="Callieri C."/>
            <person name="Rosselli R."/>
            <person name="Roda-Garcia J.J."/>
            <person name="Coutinho F.H."/>
            <person name="Rodriguez-Valera F."/>
        </authorList>
    </citation>
    <scope>NUCLEOTIDE SEQUENCE [LARGE SCALE GENOMIC DNA]</scope>
    <source>
        <strain evidence="1 2">Tous</strain>
    </source>
</reference>
<proteinExistence type="predicted"/>
<dbReference type="OrthoDB" id="561063at2"/>
<name>A0A2P7MYF8_9CYAN</name>